<dbReference type="PANTHER" id="PTHR34493:SF5">
    <property type="entry name" value="WSC DOMAIN-CONTAINING PROTEIN"/>
    <property type="match status" value="1"/>
</dbReference>
<keyword evidence="3" id="KW-1185">Reference proteome</keyword>
<dbReference type="WBParaSite" id="ASIM_0000240101-mRNA-1">
    <property type="protein sequence ID" value="ASIM_0000240101-mRNA-1"/>
    <property type="gene ID" value="ASIM_0000240101"/>
</dbReference>
<dbReference type="InterPro" id="IPR056710">
    <property type="entry name" value="DUF7808"/>
</dbReference>
<reference evidence="4" key="1">
    <citation type="submission" date="2017-02" db="UniProtKB">
        <authorList>
            <consortium name="WormBaseParasite"/>
        </authorList>
    </citation>
    <scope>IDENTIFICATION</scope>
</reference>
<gene>
    <name evidence="2" type="ORF">ASIM_LOCUS2267</name>
</gene>
<dbReference type="Proteomes" id="UP000267096">
    <property type="component" value="Unassembled WGS sequence"/>
</dbReference>
<proteinExistence type="predicted"/>
<sequence length="152" mass="17337">MPLAPSRVSKLPREVELPLLENRQYTCLSTTPGEPADCTLRFKDGDNERTTINDSGCFTENDAKSNKQMVYCPLQCPKADSAYVSLKRPSNNNNCVSFFSYNVVKRQNDWFLWRSGKCLQEEIQFDIGCTFPFKKSISKRKANAKFNSQKSS</sequence>
<feature type="domain" description="DUF7808" evidence="1">
    <location>
        <begin position="22"/>
        <end position="140"/>
    </location>
</feature>
<evidence type="ECO:0000259" key="1">
    <source>
        <dbReference type="Pfam" id="PF25096"/>
    </source>
</evidence>
<name>A0A0M3J4D3_ANISI</name>
<dbReference type="PANTHER" id="PTHR34493">
    <property type="entry name" value="PROTEIN CBG13422-RELATED"/>
    <property type="match status" value="1"/>
</dbReference>
<evidence type="ECO:0000313" key="3">
    <source>
        <dbReference type="Proteomes" id="UP000267096"/>
    </source>
</evidence>
<accession>A0A0M3J4D3</accession>
<protein>
    <submittedName>
        <fullName evidence="4">DUF3011 domain-containing protein</fullName>
    </submittedName>
</protein>
<dbReference type="OrthoDB" id="5849460at2759"/>
<dbReference type="Pfam" id="PF25096">
    <property type="entry name" value="DUF7808"/>
    <property type="match status" value="1"/>
</dbReference>
<dbReference type="AlphaFoldDB" id="A0A0M3J4D3"/>
<evidence type="ECO:0000313" key="4">
    <source>
        <dbReference type="WBParaSite" id="ASIM_0000240101-mRNA-1"/>
    </source>
</evidence>
<dbReference type="EMBL" id="UYRR01002948">
    <property type="protein sequence ID" value="VDK19796.1"/>
    <property type="molecule type" value="Genomic_DNA"/>
</dbReference>
<evidence type="ECO:0000313" key="2">
    <source>
        <dbReference type="EMBL" id="VDK19796.1"/>
    </source>
</evidence>
<reference evidence="2 3" key="2">
    <citation type="submission" date="2018-11" db="EMBL/GenBank/DDBJ databases">
        <authorList>
            <consortium name="Pathogen Informatics"/>
        </authorList>
    </citation>
    <scope>NUCLEOTIDE SEQUENCE [LARGE SCALE GENOMIC DNA]</scope>
</reference>
<organism evidence="4">
    <name type="scientific">Anisakis simplex</name>
    <name type="common">Herring worm</name>
    <dbReference type="NCBI Taxonomy" id="6269"/>
    <lineage>
        <taxon>Eukaryota</taxon>
        <taxon>Metazoa</taxon>
        <taxon>Ecdysozoa</taxon>
        <taxon>Nematoda</taxon>
        <taxon>Chromadorea</taxon>
        <taxon>Rhabditida</taxon>
        <taxon>Spirurina</taxon>
        <taxon>Ascaridomorpha</taxon>
        <taxon>Ascaridoidea</taxon>
        <taxon>Anisakidae</taxon>
        <taxon>Anisakis</taxon>
        <taxon>Anisakis simplex complex</taxon>
    </lineage>
</organism>